<evidence type="ECO:0000313" key="3">
    <source>
        <dbReference type="Proteomes" id="UP000184130"/>
    </source>
</evidence>
<dbReference type="SMART" id="SM00530">
    <property type="entry name" value="HTH_XRE"/>
    <property type="match status" value="1"/>
</dbReference>
<evidence type="ECO:0000259" key="1">
    <source>
        <dbReference type="PROSITE" id="PS50943"/>
    </source>
</evidence>
<reference evidence="2 3" key="1">
    <citation type="submission" date="2016-11" db="EMBL/GenBank/DDBJ databases">
        <authorList>
            <person name="Jaros S."/>
            <person name="Januszkiewicz K."/>
            <person name="Wedrychowicz H."/>
        </authorList>
    </citation>
    <scope>NUCLEOTIDE SEQUENCE [LARGE SCALE GENOMIC DNA]</scope>
    <source>
        <strain evidence="2 3">KHT3</strain>
    </source>
</reference>
<sequence length="120" mass="13328">MAKITKEQYEFALARIEELLPMVDDNTPANDRNAVELTMMSDVVIDYEKEHYPIGKPTVAQLIQLSLDEKNMSQKQLATEIGVSPSRISDYVSGRAEPTLKIARLLCVTLGITPAAMLGY</sequence>
<dbReference type="InterPro" id="IPR010982">
    <property type="entry name" value="Lambda_DNA-bd_dom_sf"/>
</dbReference>
<gene>
    <name evidence="2" type="ORF">SAMN05216463_11665</name>
</gene>
<dbReference type="PROSITE" id="PS50943">
    <property type="entry name" value="HTH_CROC1"/>
    <property type="match status" value="1"/>
</dbReference>
<dbReference type="OrthoDB" id="1120945at2"/>
<dbReference type="CDD" id="cd00093">
    <property type="entry name" value="HTH_XRE"/>
    <property type="match status" value="1"/>
</dbReference>
<feature type="domain" description="HTH cro/C1-type" evidence="1">
    <location>
        <begin position="63"/>
        <end position="117"/>
    </location>
</feature>
<dbReference type="InterPro" id="IPR001387">
    <property type="entry name" value="Cro/C1-type_HTH"/>
</dbReference>
<evidence type="ECO:0000313" key="2">
    <source>
        <dbReference type="EMBL" id="SHK92163.1"/>
    </source>
</evidence>
<dbReference type="Gene3D" id="1.10.260.40">
    <property type="entry name" value="lambda repressor-like DNA-binding domains"/>
    <property type="match status" value="1"/>
</dbReference>
<dbReference type="AlphaFoldDB" id="A0A1M6WEC5"/>
<dbReference type="SUPFAM" id="SSF47413">
    <property type="entry name" value="lambda repressor-like DNA-binding domains"/>
    <property type="match status" value="1"/>
</dbReference>
<dbReference type="RefSeq" id="WP_073209471.1">
    <property type="nucleotide sequence ID" value="NZ_FRBD01000016.1"/>
</dbReference>
<name>A0A1M6WEC5_XYLRU</name>
<dbReference type="Pfam" id="PF01381">
    <property type="entry name" value="HTH_3"/>
    <property type="match status" value="1"/>
</dbReference>
<accession>A0A1M6WEC5</accession>
<proteinExistence type="predicted"/>
<dbReference type="GO" id="GO:0003677">
    <property type="term" value="F:DNA binding"/>
    <property type="evidence" value="ECO:0007669"/>
    <property type="project" value="InterPro"/>
</dbReference>
<protein>
    <submittedName>
        <fullName evidence="2">HTH-type transcriptional regulator / antitoxin HigA</fullName>
    </submittedName>
</protein>
<organism evidence="2 3">
    <name type="scientific">Xylanibacter ruminicola</name>
    <name type="common">Prevotella ruminicola</name>
    <dbReference type="NCBI Taxonomy" id="839"/>
    <lineage>
        <taxon>Bacteria</taxon>
        <taxon>Pseudomonadati</taxon>
        <taxon>Bacteroidota</taxon>
        <taxon>Bacteroidia</taxon>
        <taxon>Bacteroidales</taxon>
        <taxon>Prevotellaceae</taxon>
        <taxon>Xylanibacter</taxon>
    </lineage>
</organism>
<dbReference type="Proteomes" id="UP000184130">
    <property type="component" value="Unassembled WGS sequence"/>
</dbReference>
<dbReference type="EMBL" id="FRBD01000016">
    <property type="protein sequence ID" value="SHK92163.1"/>
    <property type="molecule type" value="Genomic_DNA"/>
</dbReference>